<reference evidence="1 2" key="1">
    <citation type="journal article" date="2019" name="Sci. Rep.">
        <title>Orb-weaving spider Araneus ventricosus genome elucidates the spidroin gene catalogue.</title>
        <authorList>
            <person name="Kono N."/>
            <person name="Nakamura H."/>
            <person name="Ohtoshi R."/>
            <person name="Moran D.A.P."/>
            <person name="Shinohara A."/>
            <person name="Yoshida Y."/>
            <person name="Fujiwara M."/>
            <person name="Mori M."/>
            <person name="Tomita M."/>
            <person name="Arakawa K."/>
        </authorList>
    </citation>
    <scope>NUCLEOTIDE SEQUENCE [LARGE SCALE GENOMIC DNA]</scope>
</reference>
<protein>
    <submittedName>
        <fullName evidence="1">Uncharacterized protein</fullName>
    </submittedName>
</protein>
<keyword evidence="2" id="KW-1185">Reference proteome</keyword>
<evidence type="ECO:0000313" key="2">
    <source>
        <dbReference type="Proteomes" id="UP000499080"/>
    </source>
</evidence>
<proteinExistence type="predicted"/>
<sequence length="97" mass="10732">MCGSHAPTVLTLMQEKGESLIRQDRGYRPSDPISANTNDECVLLHPFLCGVLHHRPRTKPLNSRPMVGTYSPTRLSPFFCIEVSTIGASLPKMHISS</sequence>
<comment type="caution">
    <text evidence="1">The sequence shown here is derived from an EMBL/GenBank/DDBJ whole genome shotgun (WGS) entry which is preliminary data.</text>
</comment>
<evidence type="ECO:0000313" key="1">
    <source>
        <dbReference type="EMBL" id="GBN41725.1"/>
    </source>
</evidence>
<accession>A0A4Y2NQB9</accession>
<dbReference type="Proteomes" id="UP000499080">
    <property type="component" value="Unassembled WGS sequence"/>
</dbReference>
<dbReference type="AlphaFoldDB" id="A0A4Y2NQB9"/>
<organism evidence="1 2">
    <name type="scientific">Araneus ventricosus</name>
    <name type="common">Orbweaver spider</name>
    <name type="synonym">Epeira ventricosa</name>
    <dbReference type="NCBI Taxonomy" id="182803"/>
    <lineage>
        <taxon>Eukaryota</taxon>
        <taxon>Metazoa</taxon>
        <taxon>Ecdysozoa</taxon>
        <taxon>Arthropoda</taxon>
        <taxon>Chelicerata</taxon>
        <taxon>Arachnida</taxon>
        <taxon>Araneae</taxon>
        <taxon>Araneomorphae</taxon>
        <taxon>Entelegynae</taxon>
        <taxon>Araneoidea</taxon>
        <taxon>Araneidae</taxon>
        <taxon>Araneus</taxon>
    </lineage>
</organism>
<dbReference type="EMBL" id="BGPR01009700">
    <property type="protein sequence ID" value="GBN41725.1"/>
    <property type="molecule type" value="Genomic_DNA"/>
</dbReference>
<gene>
    <name evidence="1" type="ORF">AVEN_233977_1</name>
</gene>
<name>A0A4Y2NQB9_ARAVE</name>